<dbReference type="STRING" id="1122209.SAMN02745752_00051"/>
<accession>A0A1K1TC01</accession>
<dbReference type="GO" id="GO:0008714">
    <property type="term" value="F:AMP nucleosidase activity"/>
    <property type="evidence" value="ECO:0007669"/>
    <property type="project" value="UniProtKB-EC"/>
</dbReference>
<dbReference type="RefSeq" id="WP_072324326.1">
    <property type="nucleotide sequence ID" value="NZ_FPJW01000001.1"/>
</dbReference>
<evidence type="ECO:0000313" key="4">
    <source>
        <dbReference type="EMBL" id="SFW98102.1"/>
    </source>
</evidence>
<organism evidence="4 5">
    <name type="scientific">Marinospirillum alkaliphilum DSM 21637</name>
    <dbReference type="NCBI Taxonomy" id="1122209"/>
    <lineage>
        <taxon>Bacteria</taxon>
        <taxon>Pseudomonadati</taxon>
        <taxon>Pseudomonadota</taxon>
        <taxon>Gammaproteobacteria</taxon>
        <taxon>Oceanospirillales</taxon>
        <taxon>Oceanospirillaceae</taxon>
        <taxon>Marinospirillum</taxon>
    </lineage>
</organism>
<dbReference type="OrthoDB" id="9801098at2"/>
<dbReference type="PANTHER" id="PTHR31223">
    <property type="entry name" value="LOG FAMILY PROTEIN YJL055W"/>
    <property type="match status" value="1"/>
</dbReference>
<keyword evidence="3" id="KW-0203">Cytokinin biosynthesis</keyword>
<dbReference type="Pfam" id="PF03641">
    <property type="entry name" value="Lysine_decarbox"/>
    <property type="match status" value="1"/>
</dbReference>
<dbReference type="GO" id="GO:0005829">
    <property type="term" value="C:cytosol"/>
    <property type="evidence" value="ECO:0007669"/>
    <property type="project" value="TreeGrafter"/>
</dbReference>
<dbReference type="NCBIfam" id="TIGR00730">
    <property type="entry name" value="Rossman fold protein, TIGR00730 family"/>
    <property type="match status" value="1"/>
</dbReference>
<dbReference type="Proteomes" id="UP000182350">
    <property type="component" value="Unassembled WGS sequence"/>
</dbReference>
<sequence length="186" mass="20288">MKLAVFCGSSSGHDPLYTQTTRELGLFMAAQGVDLVYGGGRTGLMGCIADAVLDGGGKVYGVIPEALKEKEVAHTGLTELTVVADMHQRKARMAELADAFVALPGGAGTLEEIFETWTWGQLGYHRKPCAFFNVNGFYDPLLNMIDRMTDSGFLKPEHAAMLIRTAEPEALLQGIRDYQPPRHKWG</sequence>
<dbReference type="EMBL" id="FPJW01000001">
    <property type="protein sequence ID" value="SFW98102.1"/>
    <property type="molecule type" value="Genomic_DNA"/>
</dbReference>
<evidence type="ECO:0000256" key="3">
    <source>
        <dbReference type="RuleBase" id="RU363015"/>
    </source>
</evidence>
<keyword evidence="5" id="KW-1185">Reference proteome</keyword>
<dbReference type="GO" id="GO:0009691">
    <property type="term" value="P:cytokinin biosynthetic process"/>
    <property type="evidence" value="ECO:0007669"/>
    <property type="project" value="UniProtKB-UniRule"/>
</dbReference>
<comment type="catalytic activity">
    <reaction evidence="1">
        <text>AMP + H2O = D-ribose 5-phosphate + adenine</text>
        <dbReference type="Rhea" id="RHEA:20129"/>
        <dbReference type="ChEBI" id="CHEBI:15377"/>
        <dbReference type="ChEBI" id="CHEBI:16708"/>
        <dbReference type="ChEBI" id="CHEBI:78346"/>
        <dbReference type="ChEBI" id="CHEBI:456215"/>
        <dbReference type="EC" id="3.2.2.4"/>
    </reaction>
</comment>
<evidence type="ECO:0000256" key="2">
    <source>
        <dbReference type="ARBA" id="ARBA00006763"/>
    </source>
</evidence>
<dbReference type="InterPro" id="IPR031100">
    <property type="entry name" value="LOG_fam"/>
</dbReference>
<dbReference type="Gene3D" id="3.40.50.450">
    <property type="match status" value="1"/>
</dbReference>
<evidence type="ECO:0000313" key="5">
    <source>
        <dbReference type="Proteomes" id="UP000182350"/>
    </source>
</evidence>
<comment type="similarity">
    <text evidence="2 3">Belongs to the LOG family.</text>
</comment>
<dbReference type="SUPFAM" id="SSF102405">
    <property type="entry name" value="MCP/YpsA-like"/>
    <property type="match status" value="1"/>
</dbReference>
<gene>
    <name evidence="4" type="ORF">SAMN02745752_00051</name>
</gene>
<dbReference type="EC" id="3.2.2.n1" evidence="3"/>
<reference evidence="4 5" key="1">
    <citation type="submission" date="2016-11" db="EMBL/GenBank/DDBJ databases">
        <authorList>
            <person name="Jaros S."/>
            <person name="Januszkiewicz K."/>
            <person name="Wedrychowicz H."/>
        </authorList>
    </citation>
    <scope>NUCLEOTIDE SEQUENCE [LARGE SCALE GENOMIC DNA]</scope>
    <source>
        <strain evidence="4 5">DSM 21637</strain>
    </source>
</reference>
<dbReference type="AlphaFoldDB" id="A0A1K1TC01"/>
<dbReference type="InterPro" id="IPR005269">
    <property type="entry name" value="LOG"/>
</dbReference>
<dbReference type="PANTHER" id="PTHR31223:SF70">
    <property type="entry name" value="LOG FAMILY PROTEIN YJL055W"/>
    <property type="match status" value="1"/>
</dbReference>
<protein>
    <recommendedName>
        <fullName evidence="3">Cytokinin riboside 5'-monophosphate phosphoribohydrolase</fullName>
        <ecNumber evidence="3">3.2.2.n1</ecNumber>
    </recommendedName>
</protein>
<proteinExistence type="inferred from homology"/>
<name>A0A1K1TC01_9GAMM</name>
<keyword evidence="3" id="KW-0378">Hydrolase</keyword>
<evidence type="ECO:0000256" key="1">
    <source>
        <dbReference type="ARBA" id="ARBA00000274"/>
    </source>
</evidence>